<dbReference type="PANTHER" id="PTHR10890:SF30">
    <property type="entry name" value="CYSTEINE--TRNA LIGASE"/>
    <property type="match status" value="1"/>
</dbReference>
<comment type="cofactor">
    <cofactor evidence="13">
        <name>Zn(2+)</name>
        <dbReference type="ChEBI" id="CHEBI:29105"/>
    </cofactor>
    <text evidence="13">Binds 1 zinc ion per subunit.</text>
</comment>
<feature type="binding site" evidence="13">
    <location>
        <position position="214"/>
    </location>
    <ligand>
        <name>Zn(2+)</name>
        <dbReference type="ChEBI" id="CHEBI:29105"/>
    </ligand>
</feature>
<evidence type="ECO:0000256" key="11">
    <source>
        <dbReference type="ARBA" id="ARBA00023146"/>
    </source>
</evidence>
<sequence length="479" mass="52278">MTLRLFDSATRTVRDFVPLVAGEVGIYLCGATVQAPPHIGHLRSGIAFDVLVRWLRRTGHRVTLVRNVTDIDDKILRKADEAGEPWWAWAMTNERAFTAAYDALGVLPPAYEPRATGHIPAMVDLMELLISRGHAYAADTGDVYFDVRSFSEYGALTNQRVDDMVPAPDEGPEGDDKRDVRDFALWKAAKPDEPATASWDTPYGPGRPGWHLECSAMAQRYLGESFDIHGGGLDLRFPHHENEQAQSRAAGYGFARYWLHNGWVTQGGAKMSKSLGNGLLVDVVLQQVRPAVLRYAMTAVQYRSMLEWTDDTLREAEATWDRLAGFVERAAEKVGAADDDEVAKAELPDEFVQAMDDDLNVPAALAVVHEHLRSGNSALASGDLSTARADMVALRAMLDVLGLDPAGRQWRGTGGDARYARALQAVVAGELEARAQARAARDFATSDAIRDRLAAAGVVVEDSPGGARWSLATQTPEQG</sequence>
<dbReference type="FunFam" id="3.40.50.620:FF:000068">
    <property type="entry name" value="Cysteine--tRNA ligase"/>
    <property type="match status" value="1"/>
</dbReference>
<gene>
    <name evidence="13 15" type="primary">cysS</name>
    <name evidence="15" type="ORF">Cch01nite_32600</name>
</gene>
<feature type="binding site" evidence="13">
    <location>
        <position position="273"/>
    </location>
    <ligand>
        <name>ATP</name>
        <dbReference type="ChEBI" id="CHEBI:30616"/>
    </ligand>
</feature>
<evidence type="ECO:0000256" key="2">
    <source>
        <dbReference type="ARBA" id="ARBA00005594"/>
    </source>
</evidence>
<dbReference type="GO" id="GO:0005524">
    <property type="term" value="F:ATP binding"/>
    <property type="evidence" value="ECO:0007669"/>
    <property type="project" value="UniProtKB-UniRule"/>
</dbReference>
<dbReference type="RefSeq" id="WP_203757400.1">
    <property type="nucleotide sequence ID" value="NZ_BONK01000012.1"/>
</dbReference>
<keyword evidence="16" id="KW-1185">Reference proteome</keyword>
<dbReference type="EC" id="6.1.1.16" evidence="13"/>
<evidence type="ECO:0000256" key="3">
    <source>
        <dbReference type="ARBA" id="ARBA00011245"/>
    </source>
</evidence>
<dbReference type="SUPFAM" id="SSF52374">
    <property type="entry name" value="Nucleotidylyl transferase"/>
    <property type="match status" value="1"/>
</dbReference>
<comment type="similarity">
    <text evidence="2 13">Belongs to the class-I aminoacyl-tRNA synthetase family.</text>
</comment>
<feature type="short sequence motif" description="'KMSKS' region" evidence="13">
    <location>
        <begin position="270"/>
        <end position="274"/>
    </location>
</feature>
<dbReference type="Gene3D" id="1.20.120.1910">
    <property type="entry name" value="Cysteine-tRNA ligase, C-terminal anti-codon recognition domain"/>
    <property type="match status" value="1"/>
</dbReference>
<feature type="binding site" evidence="13">
    <location>
        <position position="243"/>
    </location>
    <ligand>
        <name>Zn(2+)</name>
        <dbReference type="ChEBI" id="CHEBI:29105"/>
    </ligand>
</feature>
<reference evidence="15" key="1">
    <citation type="submission" date="2021-01" db="EMBL/GenBank/DDBJ databases">
        <title>Whole genome shotgun sequence of Cellulomonas chitinilytica NBRC 110799.</title>
        <authorList>
            <person name="Komaki H."/>
            <person name="Tamura T."/>
        </authorList>
    </citation>
    <scope>NUCLEOTIDE SEQUENCE</scope>
    <source>
        <strain evidence="15">NBRC 110799</strain>
    </source>
</reference>
<keyword evidence="5 13" id="KW-0436">Ligase</keyword>
<dbReference type="Gene3D" id="3.40.50.620">
    <property type="entry name" value="HUPs"/>
    <property type="match status" value="1"/>
</dbReference>
<dbReference type="NCBIfam" id="TIGR00435">
    <property type="entry name" value="cysS"/>
    <property type="match status" value="1"/>
</dbReference>
<dbReference type="Pfam" id="PF23493">
    <property type="entry name" value="CysS_C"/>
    <property type="match status" value="1"/>
</dbReference>
<protein>
    <recommendedName>
        <fullName evidence="13">Cysteine--tRNA ligase</fullName>
        <ecNumber evidence="13">6.1.1.16</ecNumber>
    </recommendedName>
    <alternativeName>
        <fullName evidence="13">Cysteinyl-tRNA synthetase</fullName>
        <shortName evidence="13">CysRS</shortName>
    </alternativeName>
</protein>
<keyword evidence="9 13" id="KW-0067">ATP-binding</keyword>
<evidence type="ECO:0000256" key="4">
    <source>
        <dbReference type="ARBA" id="ARBA00022490"/>
    </source>
</evidence>
<dbReference type="PRINTS" id="PR00983">
    <property type="entry name" value="TRNASYNTHCYS"/>
</dbReference>
<evidence type="ECO:0000256" key="12">
    <source>
        <dbReference type="ARBA" id="ARBA00047398"/>
    </source>
</evidence>
<evidence type="ECO:0000256" key="10">
    <source>
        <dbReference type="ARBA" id="ARBA00022917"/>
    </source>
</evidence>
<feature type="short sequence motif" description="'HIGH' region" evidence="13">
    <location>
        <begin position="31"/>
        <end position="41"/>
    </location>
</feature>
<feature type="binding site" evidence="13">
    <location>
        <position position="239"/>
    </location>
    <ligand>
        <name>Zn(2+)</name>
        <dbReference type="ChEBI" id="CHEBI:29105"/>
    </ligand>
</feature>
<dbReference type="CDD" id="cd00672">
    <property type="entry name" value="CysRS_core"/>
    <property type="match status" value="1"/>
</dbReference>
<dbReference type="GO" id="GO:0005829">
    <property type="term" value="C:cytosol"/>
    <property type="evidence" value="ECO:0007669"/>
    <property type="project" value="TreeGrafter"/>
</dbReference>
<dbReference type="GO" id="GO:0004817">
    <property type="term" value="F:cysteine-tRNA ligase activity"/>
    <property type="evidence" value="ECO:0007669"/>
    <property type="project" value="UniProtKB-UniRule"/>
</dbReference>
<feature type="binding site" evidence="13">
    <location>
        <position position="29"/>
    </location>
    <ligand>
        <name>Zn(2+)</name>
        <dbReference type="ChEBI" id="CHEBI:29105"/>
    </ligand>
</feature>
<evidence type="ECO:0000313" key="15">
    <source>
        <dbReference type="EMBL" id="GIG22536.1"/>
    </source>
</evidence>
<dbReference type="InterPro" id="IPR056411">
    <property type="entry name" value="CysS_C"/>
</dbReference>
<dbReference type="EMBL" id="BONK01000012">
    <property type="protein sequence ID" value="GIG22536.1"/>
    <property type="molecule type" value="Genomic_DNA"/>
</dbReference>
<dbReference type="Pfam" id="PF01406">
    <property type="entry name" value="tRNA-synt_1e"/>
    <property type="match status" value="1"/>
</dbReference>
<dbReference type="Pfam" id="PF09190">
    <property type="entry name" value="DALR_2"/>
    <property type="match status" value="1"/>
</dbReference>
<evidence type="ECO:0000256" key="8">
    <source>
        <dbReference type="ARBA" id="ARBA00022833"/>
    </source>
</evidence>
<keyword evidence="10 13" id="KW-0648">Protein biosynthesis</keyword>
<dbReference type="GO" id="GO:0006423">
    <property type="term" value="P:cysteinyl-tRNA aminoacylation"/>
    <property type="evidence" value="ECO:0007669"/>
    <property type="project" value="UniProtKB-UniRule"/>
</dbReference>
<dbReference type="InterPro" id="IPR014729">
    <property type="entry name" value="Rossmann-like_a/b/a_fold"/>
</dbReference>
<accession>A0A919U2P3</accession>
<proteinExistence type="inferred from homology"/>
<evidence type="ECO:0000256" key="6">
    <source>
        <dbReference type="ARBA" id="ARBA00022723"/>
    </source>
</evidence>
<comment type="catalytic activity">
    <reaction evidence="12 13">
        <text>tRNA(Cys) + L-cysteine + ATP = L-cysteinyl-tRNA(Cys) + AMP + diphosphate</text>
        <dbReference type="Rhea" id="RHEA:17773"/>
        <dbReference type="Rhea" id="RHEA-COMP:9661"/>
        <dbReference type="Rhea" id="RHEA-COMP:9679"/>
        <dbReference type="ChEBI" id="CHEBI:30616"/>
        <dbReference type="ChEBI" id="CHEBI:33019"/>
        <dbReference type="ChEBI" id="CHEBI:35235"/>
        <dbReference type="ChEBI" id="CHEBI:78442"/>
        <dbReference type="ChEBI" id="CHEBI:78517"/>
        <dbReference type="ChEBI" id="CHEBI:456215"/>
        <dbReference type="EC" id="6.1.1.16"/>
    </reaction>
</comment>
<dbReference type="InterPro" id="IPR015273">
    <property type="entry name" value="Cys-tRNA-synt_Ia_DALR"/>
</dbReference>
<dbReference type="Proteomes" id="UP000632740">
    <property type="component" value="Unassembled WGS sequence"/>
</dbReference>
<keyword evidence="11 13" id="KW-0030">Aminoacyl-tRNA synthetase</keyword>
<evidence type="ECO:0000256" key="5">
    <source>
        <dbReference type="ARBA" id="ARBA00022598"/>
    </source>
</evidence>
<keyword evidence="7 13" id="KW-0547">Nucleotide-binding</keyword>
<dbReference type="InterPro" id="IPR015803">
    <property type="entry name" value="Cys-tRNA-ligase"/>
</dbReference>
<dbReference type="InterPro" id="IPR024909">
    <property type="entry name" value="Cys-tRNA/MSH_ligase"/>
</dbReference>
<comment type="subcellular location">
    <subcellularLocation>
        <location evidence="1 13">Cytoplasm</location>
    </subcellularLocation>
</comment>
<evidence type="ECO:0000256" key="13">
    <source>
        <dbReference type="HAMAP-Rule" id="MF_00041"/>
    </source>
</evidence>
<feature type="domain" description="Cysteinyl-tRNA synthetase class Ia DALR" evidence="14">
    <location>
        <begin position="350"/>
        <end position="411"/>
    </location>
</feature>
<comment type="caution">
    <text evidence="15">The sequence shown here is derived from an EMBL/GenBank/DDBJ whole genome shotgun (WGS) entry which is preliminary data.</text>
</comment>
<keyword evidence="8 13" id="KW-0862">Zinc</keyword>
<dbReference type="GO" id="GO:0008270">
    <property type="term" value="F:zinc ion binding"/>
    <property type="evidence" value="ECO:0007669"/>
    <property type="project" value="UniProtKB-UniRule"/>
</dbReference>
<evidence type="ECO:0000259" key="14">
    <source>
        <dbReference type="SMART" id="SM00840"/>
    </source>
</evidence>
<dbReference type="SUPFAM" id="SSF47323">
    <property type="entry name" value="Anticodon-binding domain of a subclass of class I aminoacyl-tRNA synthetases"/>
    <property type="match status" value="1"/>
</dbReference>
<dbReference type="InterPro" id="IPR032678">
    <property type="entry name" value="tRNA-synt_1_cat_dom"/>
</dbReference>
<name>A0A919U2P3_9CELL</name>
<evidence type="ECO:0000256" key="9">
    <source>
        <dbReference type="ARBA" id="ARBA00022840"/>
    </source>
</evidence>
<dbReference type="InterPro" id="IPR009080">
    <property type="entry name" value="tRNAsynth_Ia_anticodon-bd"/>
</dbReference>
<keyword evidence="6 13" id="KW-0479">Metal-binding</keyword>
<evidence type="ECO:0000313" key="16">
    <source>
        <dbReference type="Proteomes" id="UP000632740"/>
    </source>
</evidence>
<evidence type="ECO:0000256" key="7">
    <source>
        <dbReference type="ARBA" id="ARBA00022741"/>
    </source>
</evidence>
<keyword evidence="4 13" id="KW-0963">Cytoplasm</keyword>
<dbReference type="SMART" id="SM00840">
    <property type="entry name" value="DALR_2"/>
    <property type="match status" value="1"/>
</dbReference>
<dbReference type="HAMAP" id="MF_00041">
    <property type="entry name" value="Cys_tRNA_synth"/>
    <property type="match status" value="1"/>
</dbReference>
<dbReference type="PANTHER" id="PTHR10890">
    <property type="entry name" value="CYSTEINYL-TRNA SYNTHETASE"/>
    <property type="match status" value="1"/>
</dbReference>
<evidence type="ECO:0000256" key="1">
    <source>
        <dbReference type="ARBA" id="ARBA00004496"/>
    </source>
</evidence>
<comment type="subunit">
    <text evidence="3 13">Monomer.</text>
</comment>
<organism evidence="15 16">
    <name type="scientific">Cellulomonas chitinilytica</name>
    <dbReference type="NCBI Taxonomy" id="398759"/>
    <lineage>
        <taxon>Bacteria</taxon>
        <taxon>Bacillati</taxon>
        <taxon>Actinomycetota</taxon>
        <taxon>Actinomycetes</taxon>
        <taxon>Micrococcales</taxon>
        <taxon>Cellulomonadaceae</taxon>
        <taxon>Cellulomonas</taxon>
    </lineage>
</organism>
<dbReference type="AlphaFoldDB" id="A0A919U2P3"/>